<dbReference type="InterPro" id="IPR045864">
    <property type="entry name" value="aa-tRNA-synth_II/BPL/LPL"/>
</dbReference>
<evidence type="ECO:0000256" key="9">
    <source>
        <dbReference type="ARBA" id="ARBA00022884"/>
    </source>
</evidence>
<feature type="domain" description="B5" evidence="14">
    <location>
        <begin position="388"/>
        <end position="465"/>
    </location>
</feature>
<dbReference type="InterPro" id="IPR020825">
    <property type="entry name" value="Phe-tRNA_synthase-like_B3/B4"/>
</dbReference>
<dbReference type="SUPFAM" id="SSF46955">
    <property type="entry name" value="Putative DNA-binding domain"/>
    <property type="match status" value="1"/>
</dbReference>
<evidence type="ECO:0000256" key="8">
    <source>
        <dbReference type="ARBA" id="ARBA00022842"/>
    </source>
</evidence>
<dbReference type="NCBIfam" id="NF001882">
    <property type="entry name" value="PRK00629.5-4"/>
    <property type="match status" value="1"/>
</dbReference>
<dbReference type="SUPFAM" id="SSF50249">
    <property type="entry name" value="Nucleic acid-binding proteins"/>
    <property type="match status" value="1"/>
</dbReference>
<evidence type="ECO:0000256" key="1">
    <source>
        <dbReference type="ARBA" id="ARBA00001946"/>
    </source>
</evidence>
<dbReference type="GO" id="GO:0006432">
    <property type="term" value="P:phenylalanyl-tRNA aminoacylation"/>
    <property type="evidence" value="ECO:0007669"/>
    <property type="project" value="InterPro"/>
</dbReference>
<dbReference type="Gene3D" id="3.30.930.10">
    <property type="entry name" value="Bira Bifunctional Protein, Domain 2"/>
    <property type="match status" value="1"/>
</dbReference>
<dbReference type="InterPro" id="IPR009061">
    <property type="entry name" value="DNA-bd_dom_put_sf"/>
</dbReference>
<evidence type="ECO:0000259" key="13">
    <source>
        <dbReference type="PROSITE" id="PS50886"/>
    </source>
</evidence>
<dbReference type="SMART" id="SM00874">
    <property type="entry name" value="B5"/>
    <property type="match status" value="1"/>
</dbReference>
<dbReference type="Gene3D" id="2.40.50.140">
    <property type="entry name" value="Nucleic acid-binding proteins"/>
    <property type="match status" value="1"/>
</dbReference>
<evidence type="ECO:0000256" key="5">
    <source>
        <dbReference type="ARBA" id="ARBA00022723"/>
    </source>
</evidence>
<dbReference type="RefSeq" id="WP_169580403.1">
    <property type="nucleotide sequence ID" value="NZ_CP051480.1"/>
</dbReference>
<keyword evidence="10" id="KW-0648">Protein biosynthesis</keyword>
<dbReference type="InterPro" id="IPR045060">
    <property type="entry name" value="Phe-tRNA-ligase_IIc_bsu"/>
</dbReference>
<reference evidence="15 16" key="1">
    <citation type="submission" date="2020-04" db="EMBL/GenBank/DDBJ databases">
        <title>Novel Mycoplasma species detected in Phocoena phocoena (harbor porpoise) from the USA.</title>
        <authorList>
            <person name="Volokhov D.V."/>
        </authorList>
    </citation>
    <scope>NUCLEOTIDE SEQUENCE [LARGE SCALE GENOMIC DNA]</scope>
    <source>
        <strain evidence="15 16">C264-NAS</strain>
    </source>
</reference>
<accession>A0A858U3F6</accession>
<dbReference type="PANTHER" id="PTHR10947:SF0">
    <property type="entry name" value="PHENYLALANINE--TRNA LIGASE BETA SUBUNIT"/>
    <property type="match status" value="1"/>
</dbReference>
<dbReference type="SUPFAM" id="SSF55681">
    <property type="entry name" value="Class II aaRS and biotin synthetases"/>
    <property type="match status" value="1"/>
</dbReference>
<dbReference type="EC" id="6.1.1.20" evidence="2"/>
<dbReference type="Gene3D" id="3.50.40.10">
    <property type="entry name" value="Phenylalanyl-trna Synthetase, Chain B, domain 3"/>
    <property type="match status" value="1"/>
</dbReference>
<dbReference type="Proteomes" id="UP000501728">
    <property type="component" value="Chromosome"/>
</dbReference>
<evidence type="ECO:0000256" key="10">
    <source>
        <dbReference type="ARBA" id="ARBA00022917"/>
    </source>
</evidence>
<evidence type="ECO:0000256" key="7">
    <source>
        <dbReference type="ARBA" id="ARBA00022840"/>
    </source>
</evidence>
<keyword evidence="4 15" id="KW-0436">Ligase</keyword>
<keyword evidence="11" id="KW-0030">Aminoacyl-tRNA synthetase</keyword>
<keyword evidence="8" id="KW-0460">Magnesium</keyword>
<organism evidence="15 16">
    <name type="scientific">Mycoplasma phocoeninasale</name>
    <dbReference type="NCBI Taxonomy" id="2726117"/>
    <lineage>
        <taxon>Bacteria</taxon>
        <taxon>Bacillati</taxon>
        <taxon>Mycoplasmatota</taxon>
        <taxon>Mollicutes</taxon>
        <taxon>Mycoplasmataceae</taxon>
        <taxon>Mycoplasma</taxon>
    </lineage>
</organism>
<evidence type="ECO:0000256" key="4">
    <source>
        <dbReference type="ARBA" id="ARBA00022598"/>
    </source>
</evidence>
<dbReference type="GO" id="GO:0000049">
    <property type="term" value="F:tRNA binding"/>
    <property type="evidence" value="ECO:0007669"/>
    <property type="project" value="UniProtKB-UniRule"/>
</dbReference>
<dbReference type="Pfam" id="PF03483">
    <property type="entry name" value="B3_4"/>
    <property type="match status" value="1"/>
</dbReference>
<dbReference type="SUPFAM" id="SSF56037">
    <property type="entry name" value="PheT/TilS domain"/>
    <property type="match status" value="1"/>
</dbReference>
<keyword evidence="16" id="KW-1185">Reference proteome</keyword>
<gene>
    <name evidence="15" type="ORF">HGG64_02600</name>
</gene>
<comment type="cofactor">
    <cofactor evidence="1">
        <name>Mg(2+)</name>
        <dbReference type="ChEBI" id="CHEBI:18420"/>
    </cofactor>
</comment>
<sequence length="723" mass="82157">MLFSYKTLCRLANLENVSVEKMVSAINSIGFEVEEYHKFADVEGIKLCHVIKSYKNPNADRLTVCEIEFADGSHSIIQTTATNMKDDDYVMAFVPGSRSKGQTFSARTMQGIVSEGMFVGLLELGFNEESLPDDQKEGIFQVGKIDLNIDPIQYFDLDDYLIDVSILSNRYDAACYLIFAKELSAYFNSKVLEIPKPHPTLSSSLKIAELKKTNSFTLVEANAKNFTLNIAEKMLLWKHKIKTFDNAVDLSNLVLLYTGVPCHVYDKTKLKSSTFSTALSSEDISILGNQHVKLANNLVVKNGDDTVAVAATIGIHEFGYDKDSSQAIFELASFDLKEVRKSSKQLKLETNSSNRASREIANGSLIMAYDFLCQYLDEYSSQINAPKIHKKTILLDKSYINKLAGFNISKTKRYEQVLLKLKSLDFKFRSDNLSLTFPSYRYDLNTMQDFVEELFRFYGYENFTSKIPKITSSYVSHSLESKFNYLLSSKEYLNVKTYTLINPEENIFNPFNFGSAYNANDSKNYNHSQIRFSLITSLLNCIVHNHKQGMIKNSFFEIAMIHNQMNVLGIASDSKSFSEIKKDVISLTNCQLTFKNSTNSIFNPYVSTEIYHGSEMVGYIAKLHPRFGHPNVIFSEILLEKITNSDVKYKNYNHNPLKSRDLTVTVNPKESLENIINKINTLKGVHLVEIKDTYLKDDGTKNITISVILEEWATKKFDADFNK</sequence>
<evidence type="ECO:0000256" key="6">
    <source>
        <dbReference type="ARBA" id="ARBA00022741"/>
    </source>
</evidence>
<dbReference type="InterPro" id="IPR002547">
    <property type="entry name" value="tRNA-bd_dom"/>
</dbReference>
<feature type="domain" description="TRNA-binding" evidence="13">
    <location>
        <begin position="39"/>
        <end position="153"/>
    </location>
</feature>
<evidence type="ECO:0000256" key="2">
    <source>
        <dbReference type="ARBA" id="ARBA00012814"/>
    </source>
</evidence>
<name>A0A858U3F6_9MOLU</name>
<evidence type="ECO:0000313" key="15">
    <source>
        <dbReference type="EMBL" id="QJG66579.1"/>
    </source>
</evidence>
<evidence type="ECO:0000313" key="16">
    <source>
        <dbReference type="Proteomes" id="UP000501728"/>
    </source>
</evidence>
<keyword evidence="3 12" id="KW-0820">tRNA-binding</keyword>
<dbReference type="GO" id="GO:0009328">
    <property type="term" value="C:phenylalanine-tRNA ligase complex"/>
    <property type="evidence" value="ECO:0007669"/>
    <property type="project" value="TreeGrafter"/>
</dbReference>
<dbReference type="InterPro" id="IPR012340">
    <property type="entry name" value="NA-bd_OB-fold"/>
</dbReference>
<dbReference type="PROSITE" id="PS51483">
    <property type="entry name" value="B5"/>
    <property type="match status" value="1"/>
</dbReference>
<dbReference type="GO" id="GO:0005524">
    <property type="term" value="F:ATP binding"/>
    <property type="evidence" value="ECO:0007669"/>
    <property type="project" value="UniProtKB-KW"/>
</dbReference>
<dbReference type="EMBL" id="CP051480">
    <property type="protein sequence ID" value="QJG66579.1"/>
    <property type="molecule type" value="Genomic_DNA"/>
</dbReference>
<evidence type="ECO:0000256" key="11">
    <source>
        <dbReference type="ARBA" id="ARBA00023146"/>
    </source>
</evidence>
<dbReference type="InterPro" id="IPR005147">
    <property type="entry name" value="tRNA_synthase_B5-dom"/>
</dbReference>
<dbReference type="InterPro" id="IPR041616">
    <property type="entry name" value="PheRS_beta_core"/>
</dbReference>
<dbReference type="GO" id="GO:0004826">
    <property type="term" value="F:phenylalanine-tRNA ligase activity"/>
    <property type="evidence" value="ECO:0007669"/>
    <property type="project" value="UniProtKB-EC"/>
</dbReference>
<dbReference type="KEGG" id="mphn:HGG64_02600"/>
<keyword evidence="9 12" id="KW-0694">RNA-binding</keyword>
<dbReference type="PROSITE" id="PS50886">
    <property type="entry name" value="TRBD"/>
    <property type="match status" value="1"/>
</dbReference>
<keyword evidence="7" id="KW-0067">ATP-binding</keyword>
<evidence type="ECO:0000256" key="12">
    <source>
        <dbReference type="PROSITE-ProRule" id="PRU00209"/>
    </source>
</evidence>
<protein>
    <recommendedName>
        <fullName evidence="2">phenylalanine--tRNA ligase</fullName>
        <ecNumber evidence="2">6.1.1.20</ecNumber>
    </recommendedName>
</protein>
<dbReference type="InterPro" id="IPR005146">
    <property type="entry name" value="B3/B4_tRNA-bd"/>
</dbReference>
<dbReference type="Pfam" id="PF03484">
    <property type="entry name" value="B5"/>
    <property type="match status" value="1"/>
</dbReference>
<dbReference type="SMART" id="SM00873">
    <property type="entry name" value="B3_4"/>
    <property type="match status" value="1"/>
</dbReference>
<dbReference type="AlphaFoldDB" id="A0A858U3F6"/>
<dbReference type="Pfam" id="PF17759">
    <property type="entry name" value="tRNA_synthFbeta"/>
    <property type="match status" value="1"/>
</dbReference>
<keyword evidence="6" id="KW-0547">Nucleotide-binding</keyword>
<dbReference type="PANTHER" id="PTHR10947">
    <property type="entry name" value="PHENYLALANYL-TRNA SYNTHETASE BETA CHAIN AND LEUCINE-RICH REPEAT-CONTAINING PROTEIN 47"/>
    <property type="match status" value="1"/>
</dbReference>
<keyword evidence="5" id="KW-0479">Metal-binding</keyword>
<dbReference type="Gene3D" id="3.30.56.10">
    <property type="match status" value="2"/>
</dbReference>
<dbReference type="GO" id="GO:0000287">
    <property type="term" value="F:magnesium ion binding"/>
    <property type="evidence" value="ECO:0007669"/>
    <property type="project" value="InterPro"/>
</dbReference>
<evidence type="ECO:0000256" key="3">
    <source>
        <dbReference type="ARBA" id="ARBA00022555"/>
    </source>
</evidence>
<proteinExistence type="predicted"/>
<evidence type="ECO:0000259" key="14">
    <source>
        <dbReference type="PROSITE" id="PS51483"/>
    </source>
</evidence>